<dbReference type="PROSITE" id="PS00585">
    <property type="entry name" value="RIBOSOMAL_S5"/>
    <property type="match status" value="1"/>
</dbReference>
<name>A0A8J9UY02_9NEOP</name>
<comment type="subunit">
    <text evidence="8">Component of the mitochondrial ribosome small subunit (28S) which comprises a 12S rRNA and about 30 distinct proteins.</text>
</comment>
<dbReference type="Gene3D" id="3.30.230.10">
    <property type="match status" value="1"/>
</dbReference>
<dbReference type="SUPFAM" id="SSF54768">
    <property type="entry name" value="dsRNA-binding domain-like"/>
    <property type="match status" value="1"/>
</dbReference>
<evidence type="ECO:0000256" key="7">
    <source>
        <dbReference type="ARBA" id="ARBA00041606"/>
    </source>
</evidence>
<reference evidence="12" key="1">
    <citation type="submission" date="2021-12" db="EMBL/GenBank/DDBJ databases">
        <authorList>
            <person name="Martin H S."/>
        </authorList>
    </citation>
    <scope>NUCLEOTIDE SEQUENCE</scope>
</reference>
<dbReference type="InterPro" id="IPR048584">
    <property type="entry name" value="Ribosomal_uS5m_N"/>
</dbReference>
<dbReference type="GO" id="GO:0003723">
    <property type="term" value="F:RNA binding"/>
    <property type="evidence" value="ECO:0007669"/>
    <property type="project" value="InterPro"/>
</dbReference>
<dbReference type="GO" id="GO:0003735">
    <property type="term" value="F:structural constituent of ribosome"/>
    <property type="evidence" value="ECO:0007669"/>
    <property type="project" value="UniProtKB-UniRule"/>
</dbReference>
<dbReference type="EMBL" id="OV170227">
    <property type="protein sequence ID" value="CAH0728526.1"/>
    <property type="molecule type" value="Genomic_DNA"/>
</dbReference>
<accession>A0A8J9UY02</accession>
<evidence type="ECO:0000259" key="11">
    <source>
        <dbReference type="PROSITE" id="PS50881"/>
    </source>
</evidence>
<evidence type="ECO:0000256" key="8">
    <source>
        <dbReference type="ARBA" id="ARBA00062683"/>
    </source>
</evidence>
<evidence type="ECO:0000256" key="9">
    <source>
        <dbReference type="PROSITE-ProRule" id="PRU00268"/>
    </source>
</evidence>
<protein>
    <recommendedName>
        <fullName evidence="6">Small ribosomal subunit protein uS5m</fullName>
    </recommendedName>
    <alternativeName>
        <fullName evidence="7">28S ribosomal protein S5, mitochondrial</fullName>
    </alternativeName>
</protein>
<feature type="domain" description="S5 DRBM" evidence="11">
    <location>
        <begin position="190"/>
        <end position="236"/>
    </location>
</feature>
<evidence type="ECO:0000256" key="3">
    <source>
        <dbReference type="ARBA" id="ARBA00022980"/>
    </source>
</evidence>
<keyword evidence="13" id="KW-1185">Reference proteome</keyword>
<evidence type="ECO:0000313" key="12">
    <source>
        <dbReference type="EMBL" id="CAH0728526.1"/>
    </source>
</evidence>
<dbReference type="FunFam" id="3.30.160.20:FF:000022">
    <property type="entry name" value="28S ribosomal protein S5, mitochondrial"/>
    <property type="match status" value="1"/>
</dbReference>
<dbReference type="InterPro" id="IPR014721">
    <property type="entry name" value="Ribsml_uS5_D2-typ_fold_subgr"/>
</dbReference>
<evidence type="ECO:0000256" key="1">
    <source>
        <dbReference type="ARBA" id="ARBA00004173"/>
    </source>
</evidence>
<dbReference type="Gene3D" id="3.30.160.20">
    <property type="match status" value="1"/>
</dbReference>
<gene>
    <name evidence="12" type="ORF">BINO364_LOCUS13731</name>
</gene>
<evidence type="ECO:0000256" key="5">
    <source>
        <dbReference type="ARBA" id="ARBA00023274"/>
    </source>
</evidence>
<dbReference type="Proteomes" id="UP000838878">
    <property type="component" value="Chromosome 7"/>
</dbReference>
<dbReference type="PANTHER" id="PTHR48277">
    <property type="entry name" value="MITOCHONDRIAL RIBOSOMAL PROTEIN S5"/>
    <property type="match status" value="1"/>
</dbReference>
<dbReference type="GO" id="GO:0005743">
    <property type="term" value="C:mitochondrial inner membrane"/>
    <property type="evidence" value="ECO:0007669"/>
    <property type="project" value="UniProtKB-ARBA"/>
</dbReference>
<evidence type="ECO:0000256" key="10">
    <source>
        <dbReference type="RuleBase" id="RU003823"/>
    </source>
</evidence>
<dbReference type="AlphaFoldDB" id="A0A8J9UY02"/>
<keyword evidence="5 9" id="KW-0687">Ribonucleoprotein</keyword>
<evidence type="ECO:0000256" key="2">
    <source>
        <dbReference type="ARBA" id="ARBA00008945"/>
    </source>
</evidence>
<dbReference type="InterPro" id="IPR000851">
    <property type="entry name" value="Ribosomal_uS5"/>
</dbReference>
<dbReference type="GO" id="GO:0005763">
    <property type="term" value="C:mitochondrial small ribosomal subunit"/>
    <property type="evidence" value="ECO:0007669"/>
    <property type="project" value="UniProtKB-ARBA"/>
</dbReference>
<dbReference type="Pfam" id="PF21251">
    <property type="entry name" value="Ribosomal_uS5m_N"/>
    <property type="match status" value="1"/>
</dbReference>
<dbReference type="PANTHER" id="PTHR48277:SF1">
    <property type="entry name" value="MITOCHONDRIAL RIBOSOMAL PROTEIN S5"/>
    <property type="match status" value="1"/>
</dbReference>
<sequence length="428" mass="49382">MATKLLALRNVVNKPLNLFINNISQYQYEYNLKKFSTTTIACVNFFNKLPAEKLWKSVTSVSNAGAKKGRGKGTGRIRIRDLNRGQMIGIGKINMLWPGLSAPVIRGRELLKQQRLPDDPERMEKLIKLRDSMTKFRRMRLSPIERGWSGSRMPGRSIGPPDAVVDEEFTGFDTKVLQLRSLLIMKGSLGRTRNFQAMVVTGNGQGLAGFGIGRAKEAPAALRKAKNRAGKKLMNFEIYNGHTVFHDFFTAFGRTKIYVQKKNEGYGLMCHRAIKEICQAIGIKDLRAKLEGSNNLQHIVKAFFIGLLQQRTHQQLAEEKKLHLVEFREENENYPTVVASPSYVRTKEEISKDETLDFTQYVMNDKVILQRKKFPRFYETMPHYEIFLKKYEKYRNHEKIRLNLKTEYGEVKSFLNDKYPEEKVEKDS</sequence>
<evidence type="ECO:0000256" key="4">
    <source>
        <dbReference type="ARBA" id="ARBA00023128"/>
    </source>
</evidence>
<dbReference type="Pfam" id="PF03719">
    <property type="entry name" value="Ribosomal_S5_C"/>
    <property type="match status" value="1"/>
</dbReference>
<feature type="non-terminal residue" evidence="12">
    <location>
        <position position="428"/>
    </location>
</feature>
<dbReference type="OrthoDB" id="309483at2759"/>
<dbReference type="Pfam" id="PF00333">
    <property type="entry name" value="Ribosomal_S5"/>
    <property type="match status" value="1"/>
</dbReference>
<organism evidence="12 13">
    <name type="scientific">Brenthis ino</name>
    <name type="common">lesser marbled fritillary</name>
    <dbReference type="NCBI Taxonomy" id="405034"/>
    <lineage>
        <taxon>Eukaryota</taxon>
        <taxon>Metazoa</taxon>
        <taxon>Ecdysozoa</taxon>
        <taxon>Arthropoda</taxon>
        <taxon>Hexapoda</taxon>
        <taxon>Insecta</taxon>
        <taxon>Pterygota</taxon>
        <taxon>Neoptera</taxon>
        <taxon>Endopterygota</taxon>
        <taxon>Lepidoptera</taxon>
        <taxon>Glossata</taxon>
        <taxon>Ditrysia</taxon>
        <taxon>Papilionoidea</taxon>
        <taxon>Nymphalidae</taxon>
        <taxon>Heliconiinae</taxon>
        <taxon>Argynnini</taxon>
        <taxon>Brenthis</taxon>
    </lineage>
</organism>
<dbReference type="FunFam" id="3.30.230.10:FF:000002">
    <property type="entry name" value="30S ribosomal protein S5"/>
    <property type="match status" value="1"/>
</dbReference>
<dbReference type="GO" id="GO:0006412">
    <property type="term" value="P:translation"/>
    <property type="evidence" value="ECO:0007669"/>
    <property type="project" value="InterPro"/>
</dbReference>
<keyword evidence="3 9" id="KW-0689">Ribosomal protein</keyword>
<comment type="subcellular location">
    <subcellularLocation>
        <location evidence="1">Mitochondrion</location>
    </subcellularLocation>
</comment>
<comment type="similarity">
    <text evidence="2 10">Belongs to the universal ribosomal protein uS5 family.</text>
</comment>
<dbReference type="SUPFAM" id="SSF54211">
    <property type="entry name" value="Ribosomal protein S5 domain 2-like"/>
    <property type="match status" value="1"/>
</dbReference>
<dbReference type="InterPro" id="IPR005324">
    <property type="entry name" value="Ribosomal_uS5_C"/>
</dbReference>
<dbReference type="InterPro" id="IPR018192">
    <property type="entry name" value="Ribosomal_uS5_N_CS"/>
</dbReference>
<keyword evidence="4" id="KW-0496">Mitochondrion</keyword>
<proteinExistence type="inferred from homology"/>
<evidence type="ECO:0000256" key="6">
    <source>
        <dbReference type="ARBA" id="ARBA00039335"/>
    </source>
</evidence>
<evidence type="ECO:0000313" key="13">
    <source>
        <dbReference type="Proteomes" id="UP000838878"/>
    </source>
</evidence>
<dbReference type="InterPro" id="IPR013810">
    <property type="entry name" value="Ribosomal_uS5_N"/>
</dbReference>
<dbReference type="PROSITE" id="PS50881">
    <property type="entry name" value="S5_DSRBD"/>
    <property type="match status" value="1"/>
</dbReference>
<dbReference type="InterPro" id="IPR020568">
    <property type="entry name" value="Ribosomal_Su5_D2-typ_SF"/>
</dbReference>